<proteinExistence type="predicted"/>
<evidence type="ECO:0000313" key="2">
    <source>
        <dbReference type="Proteomes" id="UP000774326"/>
    </source>
</evidence>
<gene>
    <name evidence="1" type="ORF">WICPIJ_003722</name>
</gene>
<reference evidence="1" key="2">
    <citation type="submission" date="2021-01" db="EMBL/GenBank/DDBJ databases">
        <authorList>
            <person name="Schikora-Tamarit M.A."/>
        </authorList>
    </citation>
    <scope>NUCLEOTIDE SEQUENCE</scope>
    <source>
        <strain evidence="1">CBS2887</strain>
    </source>
</reference>
<accession>A0A9P8TNL3</accession>
<dbReference type="Proteomes" id="UP000774326">
    <property type="component" value="Unassembled WGS sequence"/>
</dbReference>
<keyword evidence="2" id="KW-1185">Reference proteome</keyword>
<dbReference type="Gene3D" id="3.30.70.1240">
    <property type="entry name" value="DOPA-like domains"/>
    <property type="match status" value="1"/>
</dbReference>
<dbReference type="OrthoDB" id="9970095at2759"/>
<reference evidence="1" key="1">
    <citation type="journal article" date="2021" name="Open Biol.">
        <title>Shared evolutionary footprints suggest mitochondrial oxidative damage underlies multiple complex I losses in fungi.</title>
        <authorList>
            <person name="Schikora-Tamarit M.A."/>
            <person name="Marcet-Houben M."/>
            <person name="Nosek J."/>
            <person name="Gabaldon T."/>
        </authorList>
    </citation>
    <scope>NUCLEOTIDE SEQUENCE</scope>
    <source>
        <strain evidence="1">CBS2887</strain>
    </source>
</reference>
<dbReference type="InterPro" id="IPR014980">
    <property type="entry name" value="DOPA_dioxygen"/>
</dbReference>
<comment type="caution">
    <text evidence="1">The sequence shown here is derived from an EMBL/GenBank/DDBJ whole genome shotgun (WGS) entry which is preliminary data.</text>
</comment>
<evidence type="ECO:0000313" key="1">
    <source>
        <dbReference type="EMBL" id="KAH3685309.1"/>
    </source>
</evidence>
<dbReference type="SUPFAM" id="SSF143410">
    <property type="entry name" value="DOPA-like"/>
    <property type="match status" value="1"/>
</dbReference>
<organism evidence="1 2">
    <name type="scientific">Wickerhamomyces pijperi</name>
    <name type="common">Yeast</name>
    <name type="synonym">Pichia pijperi</name>
    <dbReference type="NCBI Taxonomy" id="599730"/>
    <lineage>
        <taxon>Eukaryota</taxon>
        <taxon>Fungi</taxon>
        <taxon>Dikarya</taxon>
        <taxon>Ascomycota</taxon>
        <taxon>Saccharomycotina</taxon>
        <taxon>Saccharomycetes</taxon>
        <taxon>Phaffomycetales</taxon>
        <taxon>Wickerhamomycetaceae</taxon>
        <taxon>Wickerhamomyces</taxon>
    </lineage>
</organism>
<dbReference type="EMBL" id="JAEUBG010002058">
    <property type="protein sequence ID" value="KAH3685309.1"/>
    <property type="molecule type" value="Genomic_DNA"/>
</dbReference>
<dbReference type="AlphaFoldDB" id="A0A9P8TNL3"/>
<name>A0A9P8TNL3_WICPI</name>
<sequence>MSAQTFYYSVHAYDFHTYYTLGDEESKAEFYAFRKAVEEEFAPELTEGKCRIFRSFDETLGPHTQGMFETDTRDASTFLKLLNFYQLNHGNLSVLIHPRSGLGELSDHTKHALWLGEKVPLKESVLSDDRK</sequence>
<dbReference type="Pfam" id="PF08883">
    <property type="entry name" value="DOPA_dioxygen"/>
    <property type="match status" value="1"/>
</dbReference>
<protein>
    <recommendedName>
        <fullName evidence="3">DOPA 4,5-dioxygenase</fullName>
    </recommendedName>
</protein>
<dbReference type="PANTHER" id="PTHR36423:SF2">
    <property type="entry name" value="AFR070WP"/>
    <property type="match status" value="1"/>
</dbReference>
<dbReference type="InterPro" id="IPR023389">
    <property type="entry name" value="DOPA-like_sf"/>
</dbReference>
<dbReference type="PANTHER" id="PTHR36423">
    <property type="entry name" value="AFR070WP"/>
    <property type="match status" value="1"/>
</dbReference>
<evidence type="ECO:0008006" key="3">
    <source>
        <dbReference type="Google" id="ProtNLM"/>
    </source>
</evidence>